<evidence type="ECO:0000256" key="2">
    <source>
        <dbReference type="ARBA" id="ARBA00022679"/>
    </source>
</evidence>
<evidence type="ECO:0000313" key="4">
    <source>
        <dbReference type="EMBL" id="MFC6998856.1"/>
    </source>
</evidence>
<organism evidence="4 5">
    <name type="scientific">Rufibacter roseus</name>
    <dbReference type="NCBI Taxonomy" id="1567108"/>
    <lineage>
        <taxon>Bacteria</taxon>
        <taxon>Pseudomonadati</taxon>
        <taxon>Bacteroidota</taxon>
        <taxon>Cytophagia</taxon>
        <taxon>Cytophagales</taxon>
        <taxon>Hymenobacteraceae</taxon>
        <taxon>Rufibacter</taxon>
    </lineage>
</organism>
<dbReference type="InterPro" id="IPR027417">
    <property type="entry name" value="P-loop_NTPase"/>
</dbReference>
<evidence type="ECO:0000256" key="1">
    <source>
        <dbReference type="ARBA" id="ARBA00005771"/>
    </source>
</evidence>
<dbReference type="EMBL" id="JBHSYQ010000008">
    <property type="protein sequence ID" value="MFC6998856.1"/>
    <property type="molecule type" value="Genomic_DNA"/>
</dbReference>
<protein>
    <submittedName>
        <fullName evidence="4">Sulfotransferase domain-containing protein</fullName>
    </submittedName>
</protein>
<comment type="caution">
    <text evidence="4">The sequence shown here is derived from an EMBL/GenBank/DDBJ whole genome shotgun (WGS) entry which is preliminary data.</text>
</comment>
<dbReference type="Proteomes" id="UP001596405">
    <property type="component" value="Unassembled WGS sequence"/>
</dbReference>
<dbReference type="Pfam" id="PF00685">
    <property type="entry name" value="Sulfotransfer_1"/>
    <property type="match status" value="1"/>
</dbReference>
<dbReference type="RefSeq" id="WP_066625180.1">
    <property type="nucleotide sequence ID" value="NZ_JBHSYQ010000008.1"/>
</dbReference>
<name>A0ABW2DLZ1_9BACT</name>
<sequence length="299" mass="35460">MHILQGGAPKCGNFWLYQIIQEIMNLTGHTHKSFIQNHPIYELAKTWDLNYPSQASIDVLEITDLQDSYRISSVFRMPIVDLKSYVAQANHVWTHSPICKRSGEVLELFDKKVYIVRDPRDRAISAAKYFCSDYMLKYYPQEIKDPQVYLERHFDELMREWVWHVFDHLRLSQEHNIHITLYEAFLLDFQQELDRLLQYLNVDLSQNQRDELQEAMSFATLKSKNPKHLKKGQSGYWMDQLTDEQVEKAEIIAGPLIRFLGYPSQRGQEMTYATEFPHHDFELLKQEILESQVRLYEPA</sequence>
<reference evidence="5" key="1">
    <citation type="journal article" date="2019" name="Int. J. Syst. Evol. Microbiol.">
        <title>The Global Catalogue of Microorganisms (GCM) 10K type strain sequencing project: providing services to taxonomists for standard genome sequencing and annotation.</title>
        <authorList>
            <consortium name="The Broad Institute Genomics Platform"/>
            <consortium name="The Broad Institute Genome Sequencing Center for Infectious Disease"/>
            <person name="Wu L."/>
            <person name="Ma J."/>
        </authorList>
    </citation>
    <scope>NUCLEOTIDE SEQUENCE [LARGE SCALE GENOMIC DNA]</scope>
    <source>
        <strain evidence="5">CGMCC 4.7393</strain>
    </source>
</reference>
<keyword evidence="2" id="KW-0808">Transferase</keyword>
<keyword evidence="5" id="KW-1185">Reference proteome</keyword>
<accession>A0ABW2DLZ1</accession>
<evidence type="ECO:0000259" key="3">
    <source>
        <dbReference type="Pfam" id="PF00685"/>
    </source>
</evidence>
<dbReference type="InterPro" id="IPR000863">
    <property type="entry name" value="Sulfotransferase_dom"/>
</dbReference>
<dbReference type="PANTHER" id="PTHR11783">
    <property type="entry name" value="SULFOTRANSFERASE SULT"/>
    <property type="match status" value="1"/>
</dbReference>
<feature type="domain" description="Sulfotransferase" evidence="3">
    <location>
        <begin position="7"/>
        <end position="250"/>
    </location>
</feature>
<dbReference type="SUPFAM" id="SSF52540">
    <property type="entry name" value="P-loop containing nucleoside triphosphate hydrolases"/>
    <property type="match status" value="1"/>
</dbReference>
<evidence type="ECO:0000313" key="5">
    <source>
        <dbReference type="Proteomes" id="UP001596405"/>
    </source>
</evidence>
<dbReference type="Gene3D" id="3.40.50.300">
    <property type="entry name" value="P-loop containing nucleotide triphosphate hydrolases"/>
    <property type="match status" value="1"/>
</dbReference>
<gene>
    <name evidence="4" type="ORF">ACFQHR_14560</name>
</gene>
<comment type="similarity">
    <text evidence="1">Belongs to the sulfotransferase 1 family.</text>
</comment>
<proteinExistence type="inferred from homology"/>